<dbReference type="EMBL" id="BANC01000045">
    <property type="protein sequence ID" value="GAN80388.1"/>
    <property type="molecule type" value="Genomic_DNA"/>
</dbReference>
<reference evidence="1 2" key="1">
    <citation type="submission" date="2012-11" db="EMBL/GenBank/DDBJ databases">
        <title>Whole genome sequence of Acidocella aminolytica 101 = DSM 11237.</title>
        <authorList>
            <person name="Azuma Y."/>
            <person name="Higashiura N."/>
            <person name="Hirakawa H."/>
            <person name="Matsushita K."/>
        </authorList>
    </citation>
    <scope>NUCLEOTIDE SEQUENCE [LARGE SCALE GENOMIC DNA]</scope>
    <source>
        <strain evidence="2">101 / DSM 11237</strain>
    </source>
</reference>
<keyword evidence="2" id="KW-1185">Reference proteome</keyword>
<accession>A0A0D6PGQ9</accession>
<dbReference type="CDD" id="cd13400">
    <property type="entry name" value="LT_IagB-like"/>
    <property type="match status" value="1"/>
</dbReference>
<dbReference type="Proteomes" id="UP000032668">
    <property type="component" value="Unassembled WGS sequence"/>
</dbReference>
<gene>
    <name evidence="1" type="ORF">Aam_046_029</name>
</gene>
<organism evidence="1 2">
    <name type="scientific">Acidocella aminolytica 101 = DSM 11237</name>
    <dbReference type="NCBI Taxonomy" id="1120923"/>
    <lineage>
        <taxon>Bacteria</taxon>
        <taxon>Pseudomonadati</taxon>
        <taxon>Pseudomonadota</taxon>
        <taxon>Alphaproteobacteria</taxon>
        <taxon>Acetobacterales</taxon>
        <taxon>Acidocellaceae</taxon>
        <taxon>Acidocella</taxon>
    </lineage>
</organism>
<dbReference type="AlphaFoldDB" id="A0A0D6PGQ9"/>
<name>A0A0D6PGQ9_9PROT</name>
<protein>
    <submittedName>
        <fullName evidence="1">Conjugal transfer protein TrbN</fullName>
    </submittedName>
</protein>
<dbReference type="STRING" id="1120923.SAMN02746095_03286"/>
<evidence type="ECO:0000313" key="2">
    <source>
        <dbReference type="Proteomes" id="UP000032668"/>
    </source>
</evidence>
<dbReference type="InterPro" id="IPR023346">
    <property type="entry name" value="Lysozyme-like_dom_sf"/>
</dbReference>
<evidence type="ECO:0000313" key="1">
    <source>
        <dbReference type="EMBL" id="GAN80388.1"/>
    </source>
</evidence>
<sequence length="227" mass="23962">MIAMSCVAAASVNYAVTPPAIEAVLSKPASAGGIGPMHIPAAWLTILSRVGFAPNKVIHDRCTNIEAGAWVMAFDQMQSGLKAPAPSAPPSPVLPASAQAIDRPDAACIQGAAQFYHLPVALFSAVLRTEGGTVGQIHRNANGSYDMGPAQINSTWLPTLARSGITRGMVINNGCLNVSLGAWILAQAMTGADPHDPAQYWQHVGDYNSHTPKWNAKYASMVWHNLK</sequence>
<comment type="caution">
    <text evidence="1">The sequence shown here is derived from an EMBL/GenBank/DDBJ whole genome shotgun (WGS) entry which is preliminary data.</text>
</comment>
<dbReference type="SUPFAM" id="SSF53955">
    <property type="entry name" value="Lysozyme-like"/>
    <property type="match status" value="1"/>
</dbReference>
<proteinExistence type="predicted"/>